<comment type="caution">
    <text evidence="9">The sequence shown here is derived from an EMBL/GenBank/DDBJ whole genome shotgun (WGS) entry which is preliminary data.</text>
</comment>
<evidence type="ECO:0000313" key="9">
    <source>
        <dbReference type="EMBL" id="EJZ81612.1"/>
    </source>
</evidence>
<evidence type="ECO:0000259" key="8">
    <source>
        <dbReference type="Pfam" id="PF03176"/>
    </source>
</evidence>
<dbReference type="HOGENOM" id="CLU_522674_0_0_11"/>
<dbReference type="Gene3D" id="1.20.1640.10">
    <property type="entry name" value="Multidrug efflux transporter AcrB transmembrane domain"/>
    <property type="match status" value="1"/>
</dbReference>
<feature type="transmembrane region" description="Helical" evidence="7">
    <location>
        <begin position="64"/>
        <end position="84"/>
    </location>
</feature>
<dbReference type="PANTHER" id="PTHR33406:SF13">
    <property type="entry name" value="MEMBRANE PROTEIN YDFJ"/>
    <property type="match status" value="1"/>
</dbReference>
<feature type="transmembrane region" description="Helical" evidence="7">
    <location>
        <begin position="287"/>
        <end position="305"/>
    </location>
</feature>
<gene>
    <name evidence="9" type="ORF">HMPREF9719_01433</name>
</gene>
<dbReference type="InterPro" id="IPR004869">
    <property type="entry name" value="MMPL_dom"/>
</dbReference>
<dbReference type="PANTHER" id="PTHR33406">
    <property type="entry name" value="MEMBRANE PROTEIN MJ1562-RELATED"/>
    <property type="match status" value="1"/>
</dbReference>
<dbReference type="EMBL" id="AHAE01000069">
    <property type="protein sequence ID" value="EJZ81612.1"/>
    <property type="molecule type" value="Genomic_DNA"/>
</dbReference>
<dbReference type="InterPro" id="IPR050545">
    <property type="entry name" value="Mycobact_MmpL"/>
</dbReference>
<dbReference type="OrthoDB" id="7051771at2"/>
<evidence type="ECO:0000256" key="3">
    <source>
        <dbReference type="ARBA" id="ARBA00022692"/>
    </source>
</evidence>
<keyword evidence="2" id="KW-1003">Cell membrane</keyword>
<sequence>MMDLWGETSHRNRWLIVPILVALVALLFFCFGRGHALSPLPAAAVITLAALAGLIVLGSAAAALVPAAAGVLGAGTAAGVLGATRSANSPDNLDDMLAGVLGLGLAAGFATVIAARFRLDIGRGTPPARAVATATASSGTTVLLAGAAVALSAVGLAIVPEDAVRSTAFGALVGAASAVAVAVLVVPALLALLGERIDAGAISRAPLGHIRLRSSVWWRLPAWAMRQPWIAATGGVVVVLLAAVPAVALPPATPLPERIPLLGLFLLVASYLPLCLALGSMVLPIKAVVLAALGAEATVGLVALAPTTPTASTLVVLTVTAFGLLLAGDVITLHRIRKAHAAGADTDGAILTGTARSAPLAAALELVLAAAAIAWALSPDSGSTTLGLGLAAAMLVDSLALRPVLGPAAMFLLRSDNWWAPAWLRATYRALRAVVTSGRAARRIAPGRPEAGPRVAPRRSADEPVEQASLRPLEEATRRGRAATDGSGLVRATELAARYAPRPEPAQAPPRRPRSHRRRRR</sequence>
<dbReference type="RefSeq" id="WP_004601323.1">
    <property type="nucleotide sequence ID" value="NZ_JH815194.1"/>
</dbReference>
<evidence type="ECO:0000256" key="7">
    <source>
        <dbReference type="SAM" id="Phobius"/>
    </source>
</evidence>
<feature type="transmembrane region" description="Helical" evidence="7">
    <location>
        <begin position="261"/>
        <end position="280"/>
    </location>
</feature>
<evidence type="ECO:0000256" key="5">
    <source>
        <dbReference type="ARBA" id="ARBA00023136"/>
    </source>
</evidence>
<dbReference type="GO" id="GO:0005886">
    <property type="term" value="C:plasma membrane"/>
    <property type="evidence" value="ECO:0007669"/>
    <property type="project" value="UniProtKB-SubCell"/>
</dbReference>
<feature type="region of interest" description="Disordered" evidence="6">
    <location>
        <begin position="444"/>
        <end position="521"/>
    </location>
</feature>
<feature type="compositionally biased region" description="Low complexity" evidence="6">
    <location>
        <begin position="444"/>
        <end position="454"/>
    </location>
</feature>
<evidence type="ECO:0000256" key="4">
    <source>
        <dbReference type="ARBA" id="ARBA00022989"/>
    </source>
</evidence>
<feature type="transmembrane region" description="Helical" evidence="7">
    <location>
        <begin position="131"/>
        <end position="159"/>
    </location>
</feature>
<keyword evidence="3 7" id="KW-0812">Transmembrane</keyword>
<dbReference type="Pfam" id="PF03176">
    <property type="entry name" value="MMPL"/>
    <property type="match status" value="1"/>
</dbReference>
<feature type="transmembrane region" description="Helical" evidence="7">
    <location>
        <begin position="384"/>
        <end position="405"/>
    </location>
</feature>
<organism evidence="9 10">
    <name type="scientific">Corynebacterium otitidis ATCC 51513</name>
    <dbReference type="NCBI Taxonomy" id="883169"/>
    <lineage>
        <taxon>Bacteria</taxon>
        <taxon>Bacillati</taxon>
        <taxon>Actinomycetota</taxon>
        <taxon>Actinomycetes</taxon>
        <taxon>Mycobacteriales</taxon>
        <taxon>Corynebacteriaceae</taxon>
        <taxon>Corynebacterium</taxon>
    </lineage>
</organism>
<feature type="domain" description="Membrane transport protein MMPL" evidence="8">
    <location>
        <begin position="45"/>
        <end position="220"/>
    </location>
</feature>
<evidence type="ECO:0000256" key="6">
    <source>
        <dbReference type="SAM" id="MobiDB-lite"/>
    </source>
</evidence>
<keyword evidence="4 7" id="KW-1133">Transmembrane helix</keyword>
<proteinExistence type="predicted"/>
<feature type="transmembrane region" description="Helical" evidence="7">
    <location>
        <begin position="96"/>
        <end position="119"/>
    </location>
</feature>
<feature type="transmembrane region" description="Helical" evidence="7">
    <location>
        <begin position="40"/>
        <end position="57"/>
    </location>
</feature>
<evidence type="ECO:0000256" key="1">
    <source>
        <dbReference type="ARBA" id="ARBA00004651"/>
    </source>
</evidence>
<comment type="subcellular location">
    <subcellularLocation>
        <location evidence="1">Cell membrane</location>
        <topology evidence="1">Multi-pass membrane protein</topology>
    </subcellularLocation>
</comment>
<feature type="transmembrane region" description="Helical" evidence="7">
    <location>
        <begin position="229"/>
        <end position="249"/>
    </location>
</feature>
<dbReference type="AlphaFoldDB" id="K0YDP2"/>
<keyword evidence="10" id="KW-1185">Reference proteome</keyword>
<dbReference type="STRING" id="29321.AAV33_06850"/>
<dbReference type="SUPFAM" id="SSF82866">
    <property type="entry name" value="Multidrug efflux transporter AcrB transmembrane domain"/>
    <property type="match status" value="2"/>
</dbReference>
<keyword evidence="5 7" id="KW-0472">Membrane</keyword>
<reference evidence="9 10" key="1">
    <citation type="submission" date="2012-08" db="EMBL/GenBank/DDBJ databases">
        <title>The Genome Sequence of Turicella otitidis ATCC 51513.</title>
        <authorList>
            <consortium name="The Broad Institute Genome Sequencing Platform"/>
            <person name="Earl A."/>
            <person name="Ward D."/>
            <person name="Feldgarden M."/>
            <person name="Gevers D."/>
            <person name="Huys G."/>
            <person name="Walker B."/>
            <person name="Young S.K."/>
            <person name="Zeng Q."/>
            <person name="Gargeya S."/>
            <person name="Fitzgerald M."/>
            <person name="Haas B."/>
            <person name="Abouelleil A."/>
            <person name="Alvarado L."/>
            <person name="Arachchi H.M."/>
            <person name="Berlin A.M."/>
            <person name="Chapman S.B."/>
            <person name="Goldberg J."/>
            <person name="Griggs A."/>
            <person name="Gujja S."/>
            <person name="Hansen M."/>
            <person name="Howarth C."/>
            <person name="Imamovic A."/>
            <person name="Larimer J."/>
            <person name="McCowen C."/>
            <person name="Montmayeur A."/>
            <person name="Murphy C."/>
            <person name="Neiman D."/>
            <person name="Pearson M."/>
            <person name="Priest M."/>
            <person name="Roberts A."/>
            <person name="Saif S."/>
            <person name="Shea T."/>
            <person name="Sisk P."/>
            <person name="Sykes S."/>
            <person name="Wortman J."/>
            <person name="Nusbaum C."/>
            <person name="Birren B."/>
        </authorList>
    </citation>
    <scope>NUCLEOTIDE SEQUENCE [LARGE SCALE GENOMIC DNA]</scope>
    <source>
        <strain evidence="9 10">ATCC 51513</strain>
    </source>
</reference>
<feature type="transmembrane region" description="Helical" evidence="7">
    <location>
        <begin position="171"/>
        <end position="194"/>
    </location>
</feature>
<protein>
    <recommendedName>
        <fullName evidence="8">Membrane transport protein MMPL domain-containing protein</fullName>
    </recommendedName>
</protein>
<feature type="transmembrane region" description="Helical" evidence="7">
    <location>
        <begin position="360"/>
        <end position="378"/>
    </location>
</feature>
<name>K0YDP2_9CORY</name>
<feature type="transmembrane region" description="Helical" evidence="7">
    <location>
        <begin position="311"/>
        <end position="331"/>
    </location>
</feature>
<feature type="transmembrane region" description="Helical" evidence="7">
    <location>
        <begin position="12"/>
        <end position="34"/>
    </location>
</feature>
<evidence type="ECO:0000313" key="10">
    <source>
        <dbReference type="Proteomes" id="UP000006078"/>
    </source>
</evidence>
<evidence type="ECO:0000256" key="2">
    <source>
        <dbReference type="ARBA" id="ARBA00022475"/>
    </source>
</evidence>
<dbReference type="eggNOG" id="COG2409">
    <property type="taxonomic scope" value="Bacteria"/>
</dbReference>
<dbReference type="Proteomes" id="UP000006078">
    <property type="component" value="Unassembled WGS sequence"/>
</dbReference>
<feature type="compositionally biased region" description="Basic residues" evidence="6">
    <location>
        <begin position="511"/>
        <end position="521"/>
    </location>
</feature>
<accession>K0YDP2</accession>